<dbReference type="Pfam" id="PF04461">
    <property type="entry name" value="YajQ"/>
    <property type="match status" value="1"/>
</dbReference>
<accession>A0A3G1L2F9</accession>
<dbReference type="Proteomes" id="UP000323521">
    <property type="component" value="Chromosome"/>
</dbReference>
<dbReference type="CDD" id="cd11740">
    <property type="entry name" value="YajQ_like"/>
    <property type="match status" value="1"/>
</dbReference>
<gene>
    <name evidence="4" type="ORF">DCMF_22970</name>
</gene>
<dbReference type="AlphaFoldDB" id="A0A3G1L2F9"/>
<protein>
    <recommendedName>
        <fullName evidence="3">Nucleotide-binding protein DCMF_22970</fullName>
    </recommendedName>
</protein>
<proteinExistence type="inferred from homology"/>
<dbReference type="Gene3D" id="3.30.70.990">
    <property type="entry name" value="YajQ-like, domain 2"/>
    <property type="match status" value="1"/>
</dbReference>
<keyword evidence="1 3" id="KW-0547">Nucleotide-binding</keyword>
<dbReference type="InterPro" id="IPR007551">
    <property type="entry name" value="YajQ/Smlt4090-like"/>
</dbReference>
<dbReference type="InterPro" id="IPR035570">
    <property type="entry name" value="UPF0234_N"/>
</dbReference>
<dbReference type="GO" id="GO:0000166">
    <property type="term" value="F:nucleotide binding"/>
    <property type="evidence" value="ECO:0007669"/>
    <property type="project" value="UniProtKB-UniRule"/>
</dbReference>
<dbReference type="Gene3D" id="3.30.70.860">
    <property type="match status" value="1"/>
</dbReference>
<comment type="similarity">
    <text evidence="2 3">Belongs to the YajQ family.</text>
</comment>
<dbReference type="EMBL" id="CP017634">
    <property type="protein sequence ID" value="ATW28834.1"/>
    <property type="molecule type" value="Genomic_DNA"/>
</dbReference>
<comment type="function">
    <text evidence="3">Nucleotide-binding protein.</text>
</comment>
<sequence>MQEVDNAVNQTKKEISQRYDFKNSKAQVNIEDNGIKIIAEDDFKLKSIIDILETRLINRKVAVKNLDFGKAEEASGGMLRQIIKIQQGIETEKAKQIVKDIKNLKLKVQGQIMEDQVRVSGKSRDDLQAVIQFLKQKDYNLELQFINYR</sequence>
<evidence type="ECO:0000313" key="5">
    <source>
        <dbReference type="Proteomes" id="UP000323521"/>
    </source>
</evidence>
<organism evidence="4 5">
    <name type="scientific">Formimonas warabiya</name>
    <dbReference type="NCBI Taxonomy" id="1761012"/>
    <lineage>
        <taxon>Bacteria</taxon>
        <taxon>Bacillati</taxon>
        <taxon>Bacillota</taxon>
        <taxon>Clostridia</taxon>
        <taxon>Eubacteriales</taxon>
        <taxon>Peptococcaceae</taxon>
        <taxon>Candidatus Formimonas</taxon>
    </lineage>
</organism>
<evidence type="ECO:0000256" key="1">
    <source>
        <dbReference type="ARBA" id="ARBA00022741"/>
    </source>
</evidence>
<dbReference type="PANTHER" id="PTHR30476">
    <property type="entry name" value="UPF0234 PROTEIN YAJQ"/>
    <property type="match status" value="1"/>
</dbReference>
<keyword evidence="5" id="KW-1185">Reference proteome</keyword>
<evidence type="ECO:0000256" key="3">
    <source>
        <dbReference type="HAMAP-Rule" id="MF_00632"/>
    </source>
</evidence>
<dbReference type="InterPro" id="IPR035571">
    <property type="entry name" value="UPF0234-like_C"/>
</dbReference>
<evidence type="ECO:0000313" key="4">
    <source>
        <dbReference type="EMBL" id="ATW28834.1"/>
    </source>
</evidence>
<dbReference type="PANTHER" id="PTHR30476:SF0">
    <property type="entry name" value="UPF0234 PROTEIN YAJQ"/>
    <property type="match status" value="1"/>
</dbReference>
<name>A0A3G1L2F9_FORW1</name>
<dbReference type="SUPFAM" id="SSF89963">
    <property type="entry name" value="YajQ-like"/>
    <property type="match status" value="2"/>
</dbReference>
<dbReference type="GO" id="GO:0005829">
    <property type="term" value="C:cytosol"/>
    <property type="evidence" value="ECO:0007669"/>
    <property type="project" value="TreeGrafter"/>
</dbReference>
<dbReference type="HAMAP" id="MF_00632">
    <property type="entry name" value="UPF0234"/>
    <property type="match status" value="1"/>
</dbReference>
<dbReference type="KEGG" id="fwa:DCMF_22970"/>
<reference evidence="4 5" key="1">
    <citation type="submission" date="2016-10" db="EMBL/GenBank/DDBJ databases">
        <title>Complete Genome Sequence of Peptococcaceae strain DCMF.</title>
        <authorList>
            <person name="Edwards R.J."/>
            <person name="Holland S.I."/>
            <person name="Deshpande N.P."/>
            <person name="Wong Y.K."/>
            <person name="Ertan H."/>
            <person name="Manefield M."/>
            <person name="Russell T.L."/>
            <person name="Lee M.J."/>
        </authorList>
    </citation>
    <scope>NUCLEOTIDE SEQUENCE [LARGE SCALE GENOMIC DNA]</scope>
    <source>
        <strain evidence="4 5">DCMF</strain>
    </source>
</reference>
<dbReference type="NCBIfam" id="NF003819">
    <property type="entry name" value="PRK05412.1"/>
    <property type="match status" value="1"/>
</dbReference>
<dbReference type="InterPro" id="IPR036183">
    <property type="entry name" value="YajQ-like_sf"/>
</dbReference>
<evidence type="ECO:0000256" key="2">
    <source>
        <dbReference type="ARBA" id="ARBA00093450"/>
    </source>
</evidence>